<dbReference type="EMBL" id="JBHSGO010000217">
    <property type="protein sequence ID" value="MFC4666880.1"/>
    <property type="molecule type" value="Genomic_DNA"/>
</dbReference>
<name>A0ABV9K9L2_9PORP</name>
<evidence type="ECO:0000313" key="5">
    <source>
        <dbReference type="EMBL" id="MFC4666880.1"/>
    </source>
</evidence>
<gene>
    <name evidence="5" type="ORF">ACFO3G_09770</name>
</gene>
<dbReference type="SUPFAM" id="SSF53223">
    <property type="entry name" value="Aminoacid dehydrogenase-like, N-terminal domain"/>
    <property type="match status" value="1"/>
</dbReference>
<keyword evidence="6" id="KW-1185">Reference proteome</keyword>
<evidence type="ECO:0000256" key="3">
    <source>
        <dbReference type="ARBA" id="ARBA00023141"/>
    </source>
</evidence>
<evidence type="ECO:0000259" key="4">
    <source>
        <dbReference type="Pfam" id="PF08501"/>
    </source>
</evidence>
<dbReference type="CDD" id="cd01065">
    <property type="entry name" value="NAD_bind_Shikimate_DH"/>
    <property type="match status" value="1"/>
</dbReference>
<comment type="pathway">
    <text evidence="1">Metabolic intermediate biosynthesis; chorismate biosynthesis; chorismate from D-erythrose 4-phosphate and phosphoenolpyruvate: step 4/7.</text>
</comment>
<dbReference type="InterPro" id="IPR046346">
    <property type="entry name" value="Aminoacid_DH-like_N_sf"/>
</dbReference>
<reference evidence="6" key="1">
    <citation type="journal article" date="2019" name="Int. J. Syst. Evol. Microbiol.">
        <title>The Global Catalogue of Microorganisms (GCM) 10K type strain sequencing project: providing services to taxonomists for standard genome sequencing and annotation.</title>
        <authorList>
            <consortium name="The Broad Institute Genomics Platform"/>
            <consortium name="The Broad Institute Genome Sequencing Center for Infectious Disease"/>
            <person name="Wu L."/>
            <person name="Ma J."/>
        </authorList>
    </citation>
    <scope>NUCLEOTIDE SEQUENCE [LARGE SCALE GENOMIC DNA]</scope>
    <source>
        <strain evidence="6">CGMCC 4.7357</strain>
    </source>
</reference>
<keyword evidence="2" id="KW-0560">Oxidoreductase</keyword>
<dbReference type="RefSeq" id="WP_380080385.1">
    <property type="nucleotide sequence ID" value="NZ_JBHSGO010000217.1"/>
</dbReference>
<proteinExistence type="predicted"/>
<keyword evidence="3" id="KW-0028">Amino-acid biosynthesis</keyword>
<keyword evidence="3" id="KW-0057">Aromatic amino acid biosynthesis</keyword>
<comment type="caution">
    <text evidence="5">The sequence shown here is derived from an EMBL/GenBank/DDBJ whole genome shotgun (WGS) entry which is preliminary data.</text>
</comment>
<protein>
    <submittedName>
        <fullName evidence="5">Shikimate dehydrogenase family protein</fullName>
    </submittedName>
</protein>
<dbReference type="PANTHER" id="PTHR21089">
    <property type="entry name" value="SHIKIMATE DEHYDROGENASE"/>
    <property type="match status" value="1"/>
</dbReference>
<dbReference type="InterPro" id="IPR022893">
    <property type="entry name" value="Shikimate_DH_fam"/>
</dbReference>
<dbReference type="Proteomes" id="UP001596020">
    <property type="component" value="Unassembled WGS sequence"/>
</dbReference>
<sequence length="246" mass="27945">MIKFGLIGNPVEHSASADYFNKKFEQQGSEDRYELFQLSKIEELEQLLDEQPHLIGLNVTSPFKVKVINYLDTLDEEAEYIGAVNTIKIVNEDGIKTLKGYNTDVIGFAESIRPYTKGKSRALVLGTGGAAMAVVRAFDKLYIETTLVSRNPQKEDILSYEDLHNKDLAFYDFIVNATPVGMDKDKEECPQIDYSQINSSHICYDLIYNPEKTLFLEKAEKQGAKILNGIEMLYKQAEEAYLCWTK</sequence>
<evidence type="ECO:0000256" key="1">
    <source>
        <dbReference type="ARBA" id="ARBA00004871"/>
    </source>
</evidence>
<dbReference type="Gene3D" id="3.40.50.10860">
    <property type="entry name" value="Leucine Dehydrogenase, chain A, domain 1"/>
    <property type="match status" value="1"/>
</dbReference>
<dbReference type="Gene3D" id="3.40.50.720">
    <property type="entry name" value="NAD(P)-binding Rossmann-like Domain"/>
    <property type="match status" value="1"/>
</dbReference>
<evidence type="ECO:0000313" key="6">
    <source>
        <dbReference type="Proteomes" id="UP001596020"/>
    </source>
</evidence>
<dbReference type="InterPro" id="IPR013708">
    <property type="entry name" value="Shikimate_DH-bd_N"/>
</dbReference>
<accession>A0ABV9K9L2</accession>
<feature type="domain" description="Shikimate dehydrogenase substrate binding N-terminal" evidence="4">
    <location>
        <begin position="6"/>
        <end position="87"/>
    </location>
</feature>
<organism evidence="5 6">
    <name type="scientific">Falsiporphyromonas endometrii</name>
    <dbReference type="NCBI Taxonomy" id="1387297"/>
    <lineage>
        <taxon>Bacteria</taxon>
        <taxon>Pseudomonadati</taxon>
        <taxon>Bacteroidota</taxon>
        <taxon>Bacteroidia</taxon>
        <taxon>Bacteroidales</taxon>
        <taxon>Porphyromonadaceae</taxon>
        <taxon>Falsiporphyromonas</taxon>
    </lineage>
</organism>
<dbReference type="PANTHER" id="PTHR21089:SF1">
    <property type="entry name" value="BIFUNCTIONAL 3-DEHYDROQUINATE DEHYDRATASE_SHIKIMATE DEHYDROGENASE, CHLOROPLASTIC"/>
    <property type="match status" value="1"/>
</dbReference>
<dbReference type="Pfam" id="PF08501">
    <property type="entry name" value="Shikimate_dh_N"/>
    <property type="match status" value="1"/>
</dbReference>
<evidence type="ECO:0000256" key="2">
    <source>
        <dbReference type="ARBA" id="ARBA00023002"/>
    </source>
</evidence>
<dbReference type="SUPFAM" id="SSF51735">
    <property type="entry name" value="NAD(P)-binding Rossmann-fold domains"/>
    <property type="match status" value="1"/>
</dbReference>
<dbReference type="InterPro" id="IPR036291">
    <property type="entry name" value="NAD(P)-bd_dom_sf"/>
</dbReference>